<dbReference type="EMBL" id="ML210146">
    <property type="protein sequence ID" value="TFK30679.1"/>
    <property type="molecule type" value="Genomic_DNA"/>
</dbReference>
<dbReference type="GO" id="GO:0035493">
    <property type="term" value="P:SNARE complex assembly"/>
    <property type="evidence" value="ECO:0007669"/>
    <property type="project" value="TreeGrafter"/>
</dbReference>
<evidence type="ECO:0000313" key="6">
    <source>
        <dbReference type="Proteomes" id="UP000307440"/>
    </source>
</evidence>
<dbReference type="Proteomes" id="UP000307440">
    <property type="component" value="Unassembled WGS sequence"/>
</dbReference>
<feature type="compositionally biased region" description="Basic and acidic residues" evidence="4">
    <location>
        <begin position="857"/>
        <end position="869"/>
    </location>
</feature>
<dbReference type="OrthoDB" id="72772at2759"/>
<dbReference type="InterPro" id="IPR018791">
    <property type="entry name" value="UV_resistance/autophagy_Atg14"/>
</dbReference>
<feature type="region of interest" description="Disordered" evidence="4">
    <location>
        <begin position="324"/>
        <end position="345"/>
    </location>
</feature>
<dbReference type="PANTHER" id="PTHR15157:SF5">
    <property type="entry name" value="UV RADIATION RESISTANCE-ASSOCIATED GENE PROTEIN"/>
    <property type="match status" value="1"/>
</dbReference>
<dbReference type="Pfam" id="PF10186">
    <property type="entry name" value="ATG14"/>
    <property type="match status" value="1"/>
</dbReference>
<dbReference type="GO" id="GO:0000149">
    <property type="term" value="F:SNARE binding"/>
    <property type="evidence" value="ECO:0007669"/>
    <property type="project" value="TreeGrafter"/>
</dbReference>
<feature type="compositionally biased region" description="Polar residues" evidence="4">
    <location>
        <begin position="147"/>
        <end position="163"/>
    </location>
</feature>
<feature type="compositionally biased region" description="Low complexity" evidence="4">
    <location>
        <begin position="131"/>
        <end position="146"/>
    </location>
</feature>
<name>A0A5C3LC76_COPMA</name>
<sequence length="992" mass="109609">MANASTDGGDGSNAMFTTRRIRHITSIQVRNLTPFPVRDAFTSALSHSSDLHQSKTFAADDLSVGSQRRRIRKISTNSVGSKSIKWSEGVQEEEAHHSPTNTIRGRKSSGSKVTFTQPSLNNTGSLGASLSRNNTAPRNPRPRTSSKASTISSRTMNSAGNITNAGGSSHLAYDSQKSLESVIHSRLLETCLVVSVVEQPIYEDRTTSYPKSAEPQFAQYTDVKGKAHVSRSAPPTKLQFRSNSSATSLRHVRLPEDINGTQNGCTASFPESAEHQTMQSLDVKGKTPAPTNLNHIRPVPSESLLPTDINGTQTVRRHTKYPSLNRANNASSPTGQTQTHSKATRPKNLSLELKSQVQYPTHFQYISPVHRPSTNPTFTISGAFFTQFSEWTDLRSEALRISIWGKMPEDVFSGQRDEGATPPPYSDESAFRWKVLEEWEVRLQDLVLVTDDTKNQTDFTSNTLLLTLAPHGQTYCLPRQNYAVSRPGSPSAGYSSDPESSSSRRASRVVSQLDTTVSNNSSRRRRGPNHNNPSDGTAKTASWPEILNLVSEQTSLIENQQLLDKFIDKINRLVAEDEVSPLTRDVSERKDRTADLVAEHRNILESCASLRLKIQERRVELACRREALLKARQHVEELGVLEKRQTADVASEIFRLETLRSKLASKRAGVIGLLSDIFPVEICSAPDLLFTVLDVPLPIPISATDPAPPLTLAEHKEVTEDAIATALGYVAEIIQLLSGYIGVNLMYPVTCIGSRSLIRDGVSAMIGPRTFPLYSKGVDTYRFEYGVFLLNKNIELLMMEKDLRALDMRHTLPNLKNLLLILSHDSSRQQQQIPKRKPPESVSPPVDQETVEVENVPEDHSTPRPKHYDGQTPPRSGATTPTPTINDESRKPRSFMTPLTDFIRGRYPSSSKESAKPSSPSESSDDGDEEDRSTIHGVIRDENGLDRAAHGPQEDGKVRETPHALADGAGEPRAHDRHHELDRRTLGEVSAT</sequence>
<dbReference type="AlphaFoldDB" id="A0A5C3LC76"/>
<evidence type="ECO:0000256" key="3">
    <source>
        <dbReference type="ARBA" id="ARBA00023054"/>
    </source>
</evidence>
<dbReference type="STRING" id="230819.A0A5C3LC76"/>
<feature type="compositionally biased region" description="Low complexity" evidence="4">
    <location>
        <begin position="489"/>
        <end position="511"/>
    </location>
</feature>
<feature type="compositionally biased region" description="Basic and acidic residues" evidence="4">
    <location>
        <begin position="970"/>
        <end position="986"/>
    </location>
</feature>
<feature type="compositionally biased region" description="Polar residues" evidence="4">
    <location>
        <begin position="873"/>
        <end position="886"/>
    </location>
</feature>
<feature type="compositionally biased region" description="Polar residues" evidence="4">
    <location>
        <begin position="110"/>
        <end position="130"/>
    </location>
</feature>
<feature type="compositionally biased region" description="Basic and acidic residues" evidence="4">
    <location>
        <begin position="932"/>
        <end position="962"/>
    </location>
</feature>
<dbReference type="GO" id="GO:0000323">
    <property type="term" value="C:lytic vacuole"/>
    <property type="evidence" value="ECO:0007669"/>
    <property type="project" value="TreeGrafter"/>
</dbReference>
<evidence type="ECO:0000256" key="2">
    <source>
        <dbReference type="ARBA" id="ARBA00013807"/>
    </source>
</evidence>
<feature type="region of interest" description="Disordered" evidence="4">
    <location>
        <begin position="828"/>
        <end position="992"/>
    </location>
</feature>
<organism evidence="5 6">
    <name type="scientific">Coprinopsis marcescibilis</name>
    <name type="common">Agaric fungus</name>
    <name type="synonym">Psathyrella marcescibilis</name>
    <dbReference type="NCBI Taxonomy" id="230819"/>
    <lineage>
        <taxon>Eukaryota</taxon>
        <taxon>Fungi</taxon>
        <taxon>Dikarya</taxon>
        <taxon>Basidiomycota</taxon>
        <taxon>Agaricomycotina</taxon>
        <taxon>Agaricomycetes</taxon>
        <taxon>Agaricomycetidae</taxon>
        <taxon>Agaricales</taxon>
        <taxon>Agaricineae</taxon>
        <taxon>Psathyrellaceae</taxon>
        <taxon>Coprinopsis</taxon>
    </lineage>
</organism>
<proteinExistence type="inferred from homology"/>
<feature type="compositionally biased region" description="Polar residues" evidence="4">
    <location>
        <begin position="325"/>
        <end position="341"/>
    </location>
</feature>
<dbReference type="PANTHER" id="PTHR15157">
    <property type="entry name" value="UV RADIATION RESISTANCE-ASSOCIATED GENE PROTEIN"/>
    <property type="match status" value="1"/>
</dbReference>
<protein>
    <recommendedName>
        <fullName evidence="2">Autophagy-related protein 14</fullName>
    </recommendedName>
</protein>
<keyword evidence="3" id="KW-0175">Coiled coil</keyword>
<evidence type="ECO:0000313" key="5">
    <source>
        <dbReference type="EMBL" id="TFK30679.1"/>
    </source>
</evidence>
<keyword evidence="6" id="KW-1185">Reference proteome</keyword>
<accession>A0A5C3LC76</accession>
<feature type="region of interest" description="Disordered" evidence="4">
    <location>
        <begin position="486"/>
        <end position="540"/>
    </location>
</feature>
<gene>
    <name evidence="5" type="ORF">FA15DRAFT_751690</name>
</gene>
<dbReference type="GO" id="GO:0005768">
    <property type="term" value="C:endosome"/>
    <property type="evidence" value="ECO:0007669"/>
    <property type="project" value="TreeGrafter"/>
</dbReference>
<evidence type="ECO:0000256" key="1">
    <source>
        <dbReference type="ARBA" id="ARBA00009574"/>
    </source>
</evidence>
<evidence type="ECO:0000256" key="4">
    <source>
        <dbReference type="SAM" id="MobiDB-lite"/>
    </source>
</evidence>
<feature type="region of interest" description="Disordered" evidence="4">
    <location>
        <begin position="73"/>
        <end position="163"/>
    </location>
</feature>
<reference evidence="5 6" key="1">
    <citation type="journal article" date="2019" name="Nat. Ecol. Evol.">
        <title>Megaphylogeny resolves global patterns of mushroom evolution.</title>
        <authorList>
            <person name="Varga T."/>
            <person name="Krizsan K."/>
            <person name="Foldi C."/>
            <person name="Dima B."/>
            <person name="Sanchez-Garcia M."/>
            <person name="Sanchez-Ramirez S."/>
            <person name="Szollosi G.J."/>
            <person name="Szarkandi J.G."/>
            <person name="Papp V."/>
            <person name="Albert L."/>
            <person name="Andreopoulos W."/>
            <person name="Angelini C."/>
            <person name="Antonin V."/>
            <person name="Barry K.W."/>
            <person name="Bougher N.L."/>
            <person name="Buchanan P."/>
            <person name="Buyck B."/>
            <person name="Bense V."/>
            <person name="Catcheside P."/>
            <person name="Chovatia M."/>
            <person name="Cooper J."/>
            <person name="Damon W."/>
            <person name="Desjardin D."/>
            <person name="Finy P."/>
            <person name="Geml J."/>
            <person name="Haridas S."/>
            <person name="Hughes K."/>
            <person name="Justo A."/>
            <person name="Karasinski D."/>
            <person name="Kautmanova I."/>
            <person name="Kiss B."/>
            <person name="Kocsube S."/>
            <person name="Kotiranta H."/>
            <person name="LaButti K.M."/>
            <person name="Lechner B.E."/>
            <person name="Liimatainen K."/>
            <person name="Lipzen A."/>
            <person name="Lukacs Z."/>
            <person name="Mihaltcheva S."/>
            <person name="Morgado L.N."/>
            <person name="Niskanen T."/>
            <person name="Noordeloos M.E."/>
            <person name="Ohm R.A."/>
            <person name="Ortiz-Santana B."/>
            <person name="Ovrebo C."/>
            <person name="Racz N."/>
            <person name="Riley R."/>
            <person name="Savchenko A."/>
            <person name="Shiryaev A."/>
            <person name="Soop K."/>
            <person name="Spirin V."/>
            <person name="Szebenyi C."/>
            <person name="Tomsovsky M."/>
            <person name="Tulloss R.E."/>
            <person name="Uehling J."/>
            <person name="Grigoriev I.V."/>
            <person name="Vagvolgyi C."/>
            <person name="Papp T."/>
            <person name="Martin F.M."/>
            <person name="Miettinen O."/>
            <person name="Hibbett D.S."/>
            <person name="Nagy L.G."/>
        </authorList>
    </citation>
    <scope>NUCLEOTIDE SEQUENCE [LARGE SCALE GENOMIC DNA]</scope>
    <source>
        <strain evidence="5 6">CBS 121175</strain>
    </source>
</reference>
<comment type="similarity">
    <text evidence="1">Belongs to the ATG14 family.</text>
</comment>
<feature type="compositionally biased region" description="Low complexity" evidence="4">
    <location>
        <begin position="908"/>
        <end position="922"/>
    </location>
</feature>
<dbReference type="GO" id="GO:0032991">
    <property type="term" value="C:protein-containing complex"/>
    <property type="evidence" value="ECO:0007669"/>
    <property type="project" value="UniProtKB-ARBA"/>
</dbReference>